<dbReference type="SMART" id="SM00458">
    <property type="entry name" value="RICIN"/>
    <property type="match status" value="1"/>
</dbReference>
<sequence length="330" mass="33247">MTVSWGTGAGTGGCQRQVGEDLGDNRDPLLVRPFVLPDGDRQEPPPSASTWPVEQTAGELPTQLLPVVATAGDSGPGKPDVWRRRSLVLAGAGVAAVLTVAGYALLRPDDRDDDWASSPAQSLPAAIGPATSSEVGPSGLPGDGGGSGSGDDSGDPAGTTQSPRATPPSSAVGPPSAGTSAGSSAGATGSPATVVPPPPAQLLPDPIGTGRGLLVTGNGLCLDLRGGEAADGRDVDVDDCNGTSPQRWQLNSDRTLEVLDMCAYVVGDGTVELTSCDGRTTAQWHLFNNGTLTNAANGMCLTDPNSGARPGNGVTVTVCTGGNNQRWFFR</sequence>
<evidence type="ECO:0000313" key="5">
    <source>
        <dbReference type="Proteomes" id="UP000239415"/>
    </source>
</evidence>
<protein>
    <submittedName>
        <fullName evidence="4">Ricin-type beta-trefoil lectin protein</fullName>
    </submittedName>
</protein>
<name>A0A2T0K2U0_9ACTN</name>
<evidence type="ECO:0000259" key="3">
    <source>
        <dbReference type="SMART" id="SM00458"/>
    </source>
</evidence>
<feature type="transmembrane region" description="Helical" evidence="2">
    <location>
        <begin position="87"/>
        <end position="106"/>
    </location>
</feature>
<dbReference type="PROSITE" id="PS50231">
    <property type="entry name" value="RICIN_B_LECTIN"/>
    <property type="match status" value="1"/>
</dbReference>
<keyword evidence="4" id="KW-0430">Lectin</keyword>
<keyword evidence="5" id="KW-1185">Reference proteome</keyword>
<dbReference type="AlphaFoldDB" id="A0A2T0K2U0"/>
<keyword evidence="2" id="KW-0472">Membrane</keyword>
<dbReference type="SUPFAM" id="SSF50370">
    <property type="entry name" value="Ricin B-like lectins"/>
    <property type="match status" value="1"/>
</dbReference>
<accession>A0A2T0K2U0</accession>
<dbReference type="EMBL" id="PVMZ01000017">
    <property type="protein sequence ID" value="PRX17147.1"/>
    <property type="molecule type" value="Genomic_DNA"/>
</dbReference>
<feature type="compositionally biased region" description="Gly residues" evidence="1">
    <location>
        <begin position="139"/>
        <end position="151"/>
    </location>
</feature>
<keyword evidence="2" id="KW-1133">Transmembrane helix</keyword>
<keyword evidence="2" id="KW-0812">Transmembrane</keyword>
<dbReference type="Proteomes" id="UP000239415">
    <property type="component" value="Unassembled WGS sequence"/>
</dbReference>
<evidence type="ECO:0000256" key="2">
    <source>
        <dbReference type="SAM" id="Phobius"/>
    </source>
</evidence>
<dbReference type="GO" id="GO:0030246">
    <property type="term" value="F:carbohydrate binding"/>
    <property type="evidence" value="ECO:0007669"/>
    <property type="project" value="UniProtKB-KW"/>
</dbReference>
<gene>
    <name evidence="4" type="ORF">CLV67_117204</name>
</gene>
<feature type="region of interest" description="Disordered" evidence="1">
    <location>
        <begin position="1"/>
        <end position="59"/>
    </location>
</feature>
<evidence type="ECO:0000313" key="4">
    <source>
        <dbReference type="EMBL" id="PRX17147.1"/>
    </source>
</evidence>
<comment type="caution">
    <text evidence="4">The sequence shown here is derived from an EMBL/GenBank/DDBJ whole genome shotgun (WGS) entry which is preliminary data.</text>
</comment>
<dbReference type="InterPro" id="IPR000772">
    <property type="entry name" value="Ricin_B_lectin"/>
</dbReference>
<organism evidence="4 5">
    <name type="scientific">Actinoplanes italicus</name>
    <dbReference type="NCBI Taxonomy" id="113567"/>
    <lineage>
        <taxon>Bacteria</taxon>
        <taxon>Bacillati</taxon>
        <taxon>Actinomycetota</taxon>
        <taxon>Actinomycetes</taxon>
        <taxon>Micromonosporales</taxon>
        <taxon>Micromonosporaceae</taxon>
        <taxon>Actinoplanes</taxon>
    </lineage>
</organism>
<evidence type="ECO:0000256" key="1">
    <source>
        <dbReference type="SAM" id="MobiDB-lite"/>
    </source>
</evidence>
<dbReference type="Gene3D" id="2.80.10.50">
    <property type="match status" value="1"/>
</dbReference>
<feature type="compositionally biased region" description="Low complexity" evidence="1">
    <location>
        <begin position="167"/>
        <end position="193"/>
    </location>
</feature>
<feature type="domain" description="Ricin B lectin" evidence="3">
    <location>
        <begin position="211"/>
        <end position="330"/>
    </location>
</feature>
<dbReference type="Pfam" id="PF00652">
    <property type="entry name" value="Ricin_B_lectin"/>
    <property type="match status" value="1"/>
</dbReference>
<proteinExistence type="predicted"/>
<feature type="region of interest" description="Disordered" evidence="1">
    <location>
        <begin position="113"/>
        <end position="204"/>
    </location>
</feature>
<dbReference type="InterPro" id="IPR035992">
    <property type="entry name" value="Ricin_B-like_lectins"/>
</dbReference>
<reference evidence="4 5" key="1">
    <citation type="submission" date="2018-03" db="EMBL/GenBank/DDBJ databases">
        <title>Genomic Encyclopedia of Archaeal and Bacterial Type Strains, Phase II (KMG-II): from individual species to whole genera.</title>
        <authorList>
            <person name="Goeker M."/>
        </authorList>
    </citation>
    <scope>NUCLEOTIDE SEQUENCE [LARGE SCALE GENOMIC DNA]</scope>
    <source>
        <strain evidence="4 5">DSM 43146</strain>
    </source>
</reference>